<reference evidence="3" key="1">
    <citation type="submission" date="2023-07" db="EMBL/GenBank/DDBJ databases">
        <title>Paracoccus sp. MBLB3053 whole genome sequence.</title>
        <authorList>
            <person name="Hwang C.Y."/>
            <person name="Cho E.-S."/>
            <person name="Seo M.-J."/>
        </authorList>
    </citation>
    <scope>NUCLEOTIDE SEQUENCE [LARGE SCALE GENOMIC DNA]</scope>
    <source>
        <strain evidence="3">MBLB3053</strain>
    </source>
</reference>
<protein>
    <submittedName>
        <fullName evidence="2">Uncharacterized protein</fullName>
    </submittedName>
</protein>
<feature type="region of interest" description="Disordered" evidence="1">
    <location>
        <begin position="1"/>
        <end position="25"/>
    </location>
</feature>
<keyword evidence="3" id="KW-1185">Reference proteome</keyword>
<evidence type="ECO:0000313" key="2">
    <source>
        <dbReference type="EMBL" id="MDS9468436.1"/>
    </source>
</evidence>
<accession>A0ABU2HTR0</accession>
<evidence type="ECO:0000256" key="1">
    <source>
        <dbReference type="SAM" id="MobiDB-lite"/>
    </source>
</evidence>
<evidence type="ECO:0000313" key="3">
    <source>
        <dbReference type="Proteomes" id="UP001269144"/>
    </source>
</evidence>
<proteinExistence type="predicted"/>
<sequence>MANTNSLRKIDRKHPVSSPSKPVRADAIGETLVERLARSRTANEITSVIGLKPIRGRSGPKIAY</sequence>
<comment type="caution">
    <text evidence="2">The sequence shown here is derived from an EMBL/GenBank/DDBJ whole genome shotgun (WGS) entry which is preliminary data.</text>
</comment>
<gene>
    <name evidence="2" type="ORF">RGQ15_12745</name>
</gene>
<dbReference type="RefSeq" id="WP_311160645.1">
    <property type="nucleotide sequence ID" value="NZ_JAVQLW010000001.1"/>
</dbReference>
<dbReference type="EMBL" id="JAVQLW010000001">
    <property type="protein sequence ID" value="MDS9468436.1"/>
    <property type="molecule type" value="Genomic_DNA"/>
</dbReference>
<name>A0ABU2HTR0_9RHOB</name>
<dbReference type="Proteomes" id="UP001269144">
    <property type="component" value="Unassembled WGS sequence"/>
</dbReference>
<organism evidence="2 3">
    <name type="scientific">Paracoccus aurantius</name>
    <dbReference type="NCBI Taxonomy" id="3073814"/>
    <lineage>
        <taxon>Bacteria</taxon>
        <taxon>Pseudomonadati</taxon>
        <taxon>Pseudomonadota</taxon>
        <taxon>Alphaproteobacteria</taxon>
        <taxon>Rhodobacterales</taxon>
        <taxon>Paracoccaceae</taxon>
        <taxon>Paracoccus</taxon>
    </lineage>
</organism>